<dbReference type="RefSeq" id="WP_150063919.1">
    <property type="nucleotide sequence ID" value="NZ_JACHII010000027.1"/>
</dbReference>
<name>A0A5M6I7N3_9PROT</name>
<dbReference type="EMBL" id="VWPJ01000027">
    <property type="protein sequence ID" value="KAA5603907.1"/>
    <property type="molecule type" value="Genomic_DNA"/>
</dbReference>
<sequence length="464" mass="50222">MRPLATLSHETLQPMAPSGRRVTDSREEIVGYLRDMLSEDHAALLADGALDPTTGNSTWYTDLPGEAMRYDAAPPERQEAAYQRLQTLLADIRAETDRLSASGARGDQLLARMLSAAIEVPDTGAIYIVGDRPVLVGWGHLRAGDDPPRGVIGSLDPPQRTAAPPPPPPQPPPQVAPTAPAPPPSPITPVGGGVAALEPERRTSFWPLLLLWVLLALLLAAILISLLSACGVGLPPRALGPMLVGRCPIPVAADPDRSALVAESQHGRSLEDTIRRLELAIQERAGQCDAEVAALPEPVPEPVPSVAPESEPEPEPAEVVPDTQPPDEDDEEFDRRVEEQGGQSDETQITLMWDSTDDLDLKLRCPDGQLISYQNPSRCNAVLDVDVNESDRNLVRDAVENIVFQGPPPPGQYQVVVDVYKTRESANRPIPFRVRLVITGERRVIEGVSRPPHRPLTIAEFTLP</sequence>
<proteinExistence type="predicted"/>
<organism evidence="3 4">
    <name type="scientific">Roseospira marina</name>
    <dbReference type="NCBI Taxonomy" id="140057"/>
    <lineage>
        <taxon>Bacteria</taxon>
        <taxon>Pseudomonadati</taxon>
        <taxon>Pseudomonadota</taxon>
        <taxon>Alphaproteobacteria</taxon>
        <taxon>Rhodospirillales</taxon>
        <taxon>Rhodospirillaceae</taxon>
        <taxon>Roseospira</taxon>
    </lineage>
</organism>
<keyword evidence="2" id="KW-0812">Transmembrane</keyword>
<feature type="transmembrane region" description="Helical" evidence="2">
    <location>
        <begin position="209"/>
        <end position="234"/>
    </location>
</feature>
<keyword evidence="2" id="KW-1133">Transmembrane helix</keyword>
<evidence type="ECO:0000256" key="1">
    <source>
        <dbReference type="SAM" id="MobiDB-lite"/>
    </source>
</evidence>
<evidence type="ECO:0000313" key="3">
    <source>
        <dbReference type="EMBL" id="KAA5603907.1"/>
    </source>
</evidence>
<protein>
    <submittedName>
        <fullName evidence="3">Uncharacterized protein</fullName>
    </submittedName>
</protein>
<dbReference type="Proteomes" id="UP000324065">
    <property type="component" value="Unassembled WGS sequence"/>
</dbReference>
<reference evidence="3 4" key="1">
    <citation type="submission" date="2019-09" db="EMBL/GenBank/DDBJ databases">
        <title>Genome sequence of Roseospira marina, one of the more divergent members of the non-sulfur purple photosynthetic bacterial family, the Rhodospirillaceae.</title>
        <authorList>
            <person name="Meyer T."/>
            <person name="Kyndt J."/>
        </authorList>
    </citation>
    <scope>NUCLEOTIDE SEQUENCE [LARGE SCALE GENOMIC DNA]</scope>
    <source>
        <strain evidence="3 4">DSM 15113</strain>
    </source>
</reference>
<keyword evidence="2" id="KW-0472">Membrane</keyword>
<feature type="compositionally biased region" description="Pro residues" evidence="1">
    <location>
        <begin position="163"/>
        <end position="187"/>
    </location>
</feature>
<feature type="region of interest" description="Disordered" evidence="1">
    <location>
        <begin position="147"/>
        <end position="194"/>
    </location>
</feature>
<dbReference type="AlphaFoldDB" id="A0A5M6I7N3"/>
<feature type="region of interest" description="Disordered" evidence="1">
    <location>
        <begin position="296"/>
        <end position="348"/>
    </location>
</feature>
<evidence type="ECO:0000256" key="2">
    <source>
        <dbReference type="SAM" id="Phobius"/>
    </source>
</evidence>
<comment type="caution">
    <text evidence="3">The sequence shown here is derived from an EMBL/GenBank/DDBJ whole genome shotgun (WGS) entry which is preliminary data.</text>
</comment>
<accession>A0A5M6I7N3</accession>
<evidence type="ECO:0000313" key="4">
    <source>
        <dbReference type="Proteomes" id="UP000324065"/>
    </source>
</evidence>
<dbReference type="OrthoDB" id="1090891at2"/>
<gene>
    <name evidence="3" type="ORF">F1188_18400</name>
</gene>
<keyword evidence="4" id="KW-1185">Reference proteome</keyword>